<dbReference type="InterPro" id="IPR017972">
    <property type="entry name" value="Cyt_P450_CS"/>
</dbReference>
<dbReference type="GO" id="GO:0004497">
    <property type="term" value="F:monooxygenase activity"/>
    <property type="evidence" value="ECO:0007669"/>
    <property type="project" value="UniProtKB-KW"/>
</dbReference>
<feature type="binding site" description="axial binding residue" evidence="9">
    <location>
        <position position="475"/>
    </location>
    <ligand>
        <name>heme</name>
        <dbReference type="ChEBI" id="CHEBI:30413"/>
    </ligand>
    <ligandPart>
        <name>Fe</name>
        <dbReference type="ChEBI" id="CHEBI:18248"/>
    </ligandPart>
</feature>
<keyword evidence="11" id="KW-1133">Transmembrane helix</keyword>
<evidence type="ECO:0000256" key="7">
    <source>
        <dbReference type="ARBA" id="ARBA00023033"/>
    </source>
</evidence>
<dbReference type="EMBL" id="KX364734">
    <property type="protein sequence ID" value="ARO89870.1"/>
    <property type="molecule type" value="mRNA"/>
</dbReference>
<feature type="transmembrane region" description="Helical" evidence="11">
    <location>
        <begin position="20"/>
        <end position="40"/>
    </location>
</feature>
<dbReference type="PROSITE" id="PS00086">
    <property type="entry name" value="CYTOCHROME_P450"/>
    <property type="match status" value="1"/>
</dbReference>
<dbReference type="CDD" id="cd20679">
    <property type="entry name" value="CYP4F"/>
    <property type="match status" value="1"/>
</dbReference>
<dbReference type="Gene3D" id="1.10.630.10">
    <property type="entry name" value="Cytochrome P450"/>
    <property type="match status" value="1"/>
</dbReference>
<evidence type="ECO:0000256" key="6">
    <source>
        <dbReference type="ARBA" id="ARBA00023004"/>
    </source>
</evidence>
<evidence type="ECO:0000256" key="5">
    <source>
        <dbReference type="ARBA" id="ARBA00022824"/>
    </source>
</evidence>
<dbReference type="PANTHER" id="PTHR24291:SF210">
    <property type="entry name" value="CYTOCHROME P450 FAMILY 4 SUBFAMILY F MEMBER 11"/>
    <property type="match status" value="1"/>
</dbReference>
<name>A0A1Y9TKN3_ANDDA</name>
<dbReference type="InterPro" id="IPR050196">
    <property type="entry name" value="Cytochrome_P450_Monoox"/>
</dbReference>
<dbReference type="SUPFAM" id="SSF48264">
    <property type="entry name" value="Cytochrome P450"/>
    <property type="match status" value="1"/>
</dbReference>
<dbReference type="PRINTS" id="PR00385">
    <property type="entry name" value="P450"/>
</dbReference>
<keyword evidence="7 10" id="KW-0503">Monooxygenase</keyword>
<evidence type="ECO:0000256" key="3">
    <source>
        <dbReference type="ARBA" id="ARBA00022617"/>
    </source>
</evidence>
<sequence length="531" mass="61347">MLPIIDQTLDSLGLDRTPFRVYAVSALFLLLLLLFFRALLQVYGFIRRYNECVKRLQCFPEPPRRNWLLGHQGMIKNTEEGLLYVDSLVKTHIYVCAWWLTCCYPIVRLFHPDYVKCVLQASAAVAPKDELMSSFMRPWLGDGLLLSKGEKWGRHRRLLTPAFHFDILKHYVEIFNQSTDIMHDKWHRLTAEGPVSLDMFEHISLMTLDSLLKCTFSHNSNCQEKSSDYITAIYELSSLVMKREQYLPHHPDFIYGLSANGKRFKRACGIVHRFTGDVVQERRKALSQQGAEAWLKSNQGKPKDFIEILLLSKDEDGSQLLDEEIRDEVDTFMFEGHDTAASGLSWILYNLAHHPEYQDKCREEIQELLMGKEPVELYWDDLSQMPFTTMCIKESLRLYPPVAAVSRCCTEDIRLPDGRVIPKGIPCLISIYGTHHNPAVWPEPQVFNPYRFDSQNSKERSPHAFVPFSAGPRNCIGQNFAMSEMKVVLALTLLRFKVMPDETKTVRRKPELILRAEGGLWLKLEPLPPRP</sequence>
<dbReference type="GO" id="GO:0005506">
    <property type="term" value="F:iron ion binding"/>
    <property type="evidence" value="ECO:0007669"/>
    <property type="project" value="InterPro"/>
</dbReference>
<keyword evidence="11" id="KW-0812">Transmembrane</keyword>
<comment type="cofactor">
    <cofactor evidence="9">
        <name>heme</name>
        <dbReference type="ChEBI" id="CHEBI:30413"/>
    </cofactor>
</comment>
<keyword evidence="5" id="KW-0256">Endoplasmic reticulum</keyword>
<keyword evidence="3 9" id="KW-0349">Heme</keyword>
<reference evidence="12" key="2">
    <citation type="journal article" date="2017" name="Theriogenology">
        <title>Identification and expression of cytochrome P450 genes in the Chinese giant salamander Andrias davidianus.</title>
        <authorList>
            <person name="Hu Q."/>
            <person name="Xiao H."/>
            <person name="Tian H."/>
            <person name="Meng Y."/>
        </authorList>
    </citation>
    <scope>NUCLEOTIDE SEQUENCE</scope>
</reference>
<evidence type="ECO:0000256" key="8">
    <source>
        <dbReference type="ARBA" id="ARBA00023136"/>
    </source>
</evidence>
<evidence type="ECO:0000256" key="9">
    <source>
        <dbReference type="PIRSR" id="PIRSR602401-1"/>
    </source>
</evidence>
<dbReference type="FunFam" id="1.10.630.10:FF:000005">
    <property type="entry name" value="cytochrome P450 4F22 isoform X2"/>
    <property type="match status" value="1"/>
</dbReference>
<keyword evidence="4 9" id="KW-0479">Metal-binding</keyword>
<dbReference type="AlphaFoldDB" id="A0A1Y9TKN3"/>
<evidence type="ECO:0000256" key="1">
    <source>
        <dbReference type="ARBA" id="ARBA00004586"/>
    </source>
</evidence>
<dbReference type="GO" id="GO:0020037">
    <property type="term" value="F:heme binding"/>
    <property type="evidence" value="ECO:0007669"/>
    <property type="project" value="InterPro"/>
</dbReference>
<keyword evidence="10" id="KW-0560">Oxidoreductase</keyword>
<accession>A0A1Y9TKN3</accession>
<dbReference type="PANTHER" id="PTHR24291">
    <property type="entry name" value="CYTOCHROME P450 FAMILY 4"/>
    <property type="match status" value="1"/>
</dbReference>
<proteinExistence type="evidence at transcript level"/>
<keyword evidence="8 11" id="KW-0472">Membrane</keyword>
<dbReference type="PRINTS" id="PR00463">
    <property type="entry name" value="EP450I"/>
</dbReference>
<evidence type="ECO:0000256" key="10">
    <source>
        <dbReference type="RuleBase" id="RU000461"/>
    </source>
</evidence>
<dbReference type="Pfam" id="PF00067">
    <property type="entry name" value="p450"/>
    <property type="match status" value="1"/>
</dbReference>
<evidence type="ECO:0000256" key="11">
    <source>
        <dbReference type="SAM" id="Phobius"/>
    </source>
</evidence>
<evidence type="ECO:0000256" key="4">
    <source>
        <dbReference type="ARBA" id="ARBA00022723"/>
    </source>
</evidence>
<dbReference type="GO" id="GO:0005789">
    <property type="term" value="C:endoplasmic reticulum membrane"/>
    <property type="evidence" value="ECO:0007669"/>
    <property type="project" value="UniProtKB-SubCell"/>
</dbReference>
<dbReference type="InterPro" id="IPR036396">
    <property type="entry name" value="Cyt_P450_sf"/>
</dbReference>
<dbReference type="GO" id="GO:0016705">
    <property type="term" value="F:oxidoreductase activity, acting on paired donors, with incorporation or reduction of molecular oxygen"/>
    <property type="evidence" value="ECO:0007669"/>
    <property type="project" value="InterPro"/>
</dbReference>
<evidence type="ECO:0000256" key="2">
    <source>
        <dbReference type="ARBA" id="ARBA00010617"/>
    </source>
</evidence>
<keyword evidence="6 9" id="KW-0408">Iron</keyword>
<protein>
    <submittedName>
        <fullName evidence="12">Cytochrome P450 Cyp4f22</fullName>
    </submittedName>
</protein>
<reference evidence="12" key="1">
    <citation type="submission" date="2016-06" db="EMBL/GenBank/DDBJ databases">
        <authorList>
            <person name="Kjaerup R.B."/>
            <person name="Dalgaard T.S."/>
            <person name="Juul-Madsen H.R."/>
        </authorList>
    </citation>
    <scope>NUCLEOTIDE SEQUENCE</scope>
</reference>
<evidence type="ECO:0000313" key="12">
    <source>
        <dbReference type="EMBL" id="ARO89870.1"/>
    </source>
</evidence>
<dbReference type="InterPro" id="IPR001128">
    <property type="entry name" value="Cyt_P450"/>
</dbReference>
<comment type="subcellular location">
    <subcellularLocation>
        <location evidence="1">Endoplasmic reticulum membrane</location>
    </subcellularLocation>
</comment>
<dbReference type="InterPro" id="IPR002401">
    <property type="entry name" value="Cyt_P450_E_grp-I"/>
</dbReference>
<comment type="similarity">
    <text evidence="2 10">Belongs to the cytochrome P450 family.</text>
</comment>
<organism evidence="12">
    <name type="scientific">Andrias davidianus</name>
    <name type="common">Chinese giant salamander</name>
    <name type="synonym">Sieboldia davidiana</name>
    <dbReference type="NCBI Taxonomy" id="141262"/>
    <lineage>
        <taxon>Eukaryota</taxon>
        <taxon>Metazoa</taxon>
        <taxon>Chordata</taxon>
        <taxon>Craniata</taxon>
        <taxon>Vertebrata</taxon>
        <taxon>Euteleostomi</taxon>
        <taxon>Amphibia</taxon>
        <taxon>Batrachia</taxon>
        <taxon>Caudata</taxon>
        <taxon>Cryptobranchoidea</taxon>
        <taxon>Cryptobranchidae</taxon>
        <taxon>Andrias</taxon>
    </lineage>
</organism>